<dbReference type="EMBL" id="JACSQY010000002">
    <property type="protein sequence ID" value="MBD7907629.1"/>
    <property type="molecule type" value="Genomic_DNA"/>
</dbReference>
<evidence type="ECO:0000256" key="3">
    <source>
        <dbReference type="ARBA" id="ARBA00022801"/>
    </source>
</evidence>
<accession>A0ABR8PHS2</accession>
<dbReference type="PANTHER" id="PTHR11113:SF14">
    <property type="entry name" value="N-ACETYLGLUCOSAMINE-6-PHOSPHATE DEACETYLASE"/>
    <property type="match status" value="1"/>
</dbReference>
<dbReference type="RefSeq" id="WP_191688763.1">
    <property type="nucleotide sequence ID" value="NZ_JACSQY010000002.1"/>
</dbReference>
<evidence type="ECO:0000313" key="7">
    <source>
        <dbReference type="EMBL" id="MBD7907629.1"/>
    </source>
</evidence>
<dbReference type="EC" id="3.5.1.25" evidence="7"/>
<proteinExistence type="inferred from homology"/>
<dbReference type="Proteomes" id="UP000659496">
    <property type="component" value="Unassembled WGS sequence"/>
</dbReference>
<dbReference type="InterPro" id="IPR006680">
    <property type="entry name" value="Amidohydro-rel"/>
</dbReference>
<feature type="domain" description="Amidohydrolase-related" evidence="6">
    <location>
        <begin position="52"/>
        <end position="377"/>
    </location>
</feature>
<reference evidence="7 8" key="1">
    <citation type="submission" date="2020-08" db="EMBL/GenBank/DDBJ databases">
        <title>A Genomic Blueprint of the Chicken Gut Microbiome.</title>
        <authorList>
            <person name="Gilroy R."/>
            <person name="Ravi A."/>
            <person name="Getino M."/>
            <person name="Pursley I."/>
            <person name="Horton D.L."/>
            <person name="Alikhan N.-F."/>
            <person name="Baker D."/>
            <person name="Gharbi K."/>
            <person name="Hall N."/>
            <person name="Watson M."/>
            <person name="Adriaenssens E.M."/>
            <person name="Foster-Nyarko E."/>
            <person name="Jarju S."/>
            <person name="Secka A."/>
            <person name="Antonio M."/>
            <person name="Oren A."/>
            <person name="Chaudhuri R."/>
            <person name="La Ragione R.M."/>
            <person name="Hildebrand F."/>
            <person name="Pallen M.J."/>
        </authorList>
    </citation>
    <scope>NUCLEOTIDE SEQUENCE [LARGE SCALE GENOMIC DNA]</scope>
    <source>
        <strain evidence="7 8">Sa3CUA8</strain>
    </source>
</reference>
<dbReference type="Gene3D" id="2.30.40.10">
    <property type="entry name" value="Urease, subunit C, domain 1"/>
    <property type="match status" value="1"/>
</dbReference>
<dbReference type="Pfam" id="PF01979">
    <property type="entry name" value="Amidohydro_1"/>
    <property type="match status" value="1"/>
</dbReference>
<dbReference type="InterPro" id="IPR032466">
    <property type="entry name" value="Metal_Hydrolase"/>
</dbReference>
<dbReference type="Gene3D" id="3.20.20.140">
    <property type="entry name" value="Metal-dependent hydrolases"/>
    <property type="match status" value="1"/>
</dbReference>
<dbReference type="InterPro" id="IPR011059">
    <property type="entry name" value="Metal-dep_hydrolase_composite"/>
</dbReference>
<dbReference type="CDD" id="cd00854">
    <property type="entry name" value="NagA"/>
    <property type="match status" value="1"/>
</dbReference>
<dbReference type="NCBIfam" id="TIGR00221">
    <property type="entry name" value="nagA"/>
    <property type="match status" value="1"/>
</dbReference>
<keyword evidence="8" id="KW-1185">Reference proteome</keyword>
<dbReference type="PANTHER" id="PTHR11113">
    <property type="entry name" value="N-ACETYLGLUCOSAMINE-6-PHOSPHATE DEACETYLASE"/>
    <property type="match status" value="1"/>
</dbReference>
<evidence type="ECO:0000256" key="5">
    <source>
        <dbReference type="PIRNR" id="PIRNR038994"/>
    </source>
</evidence>
<evidence type="ECO:0000313" key="8">
    <source>
        <dbReference type="Proteomes" id="UP000659496"/>
    </source>
</evidence>
<protein>
    <submittedName>
        <fullName evidence="7">N-acetylglucosamine-6-phosphate deacetylase</fullName>
        <ecNumber evidence="7">3.5.1.25</ecNumber>
    </submittedName>
</protein>
<gene>
    <name evidence="7" type="primary">nagA</name>
    <name evidence="7" type="ORF">H9659_04680</name>
</gene>
<keyword evidence="4 5" id="KW-0119">Carbohydrate metabolism</keyword>
<dbReference type="InterPro" id="IPR003764">
    <property type="entry name" value="GlcNAc_6-P_deAcase"/>
</dbReference>
<evidence type="ECO:0000256" key="2">
    <source>
        <dbReference type="ARBA" id="ARBA00022723"/>
    </source>
</evidence>
<sequence length="387" mass="41015">MTHTILLTNGTLVTPEGIIEKGEMFIENGLIQEIGTSIKRQADQQIDAHGGYVLPGFIDMHIHGASGADVMDATEEALKTMADVLPREGTTSFLATSMTQAPEAIEAALKNAAAFTTSEGQAHMIGVHLEGPFVSPKRAGAQPIEHICPPDAEQFDAWQQAAEGKIRMVTLAPEEPNGLSFIQKLAAEGIVASMGHTDATIAQMEEAAQAGAVQATHLYNQMSPFHHREPGAIGGALLIDDIYAEVIADFIHSHPKAVELAYRVKGADRLILITDAMRAKGLEPGEYDLGGQPVHVTEADARLSDGTLAGSILTMEHAVKNVVRTLGIGPLEVAKISSGNAARQLGLTKKGSLSAGNDADVVILDKEWTVMHTICGGVIGYERNGEL</sequence>
<dbReference type="SUPFAM" id="SSF51556">
    <property type="entry name" value="Metallo-dependent hydrolases"/>
    <property type="match status" value="1"/>
</dbReference>
<keyword evidence="3 5" id="KW-0378">Hydrolase</keyword>
<evidence type="ECO:0000256" key="1">
    <source>
        <dbReference type="ARBA" id="ARBA00010716"/>
    </source>
</evidence>
<comment type="caution">
    <text evidence="7">The sequence shown here is derived from an EMBL/GenBank/DDBJ whole genome shotgun (WGS) entry which is preliminary data.</text>
</comment>
<evidence type="ECO:0000256" key="4">
    <source>
        <dbReference type="ARBA" id="ARBA00023277"/>
    </source>
</evidence>
<comment type="similarity">
    <text evidence="1 5">Belongs to the metallo-dependent hydrolases superfamily. NagA family.</text>
</comment>
<dbReference type="GO" id="GO:0008448">
    <property type="term" value="F:N-acetylglucosamine-6-phosphate deacetylase activity"/>
    <property type="evidence" value="ECO:0007669"/>
    <property type="project" value="UniProtKB-EC"/>
</dbReference>
<name>A0ABR8PHS2_9BACL</name>
<evidence type="ECO:0000259" key="6">
    <source>
        <dbReference type="Pfam" id="PF01979"/>
    </source>
</evidence>
<dbReference type="PIRSF" id="PIRSF038994">
    <property type="entry name" value="NagA"/>
    <property type="match status" value="1"/>
</dbReference>
<dbReference type="SUPFAM" id="SSF51338">
    <property type="entry name" value="Composite domain of metallo-dependent hydrolases"/>
    <property type="match status" value="1"/>
</dbReference>
<keyword evidence="2" id="KW-0479">Metal-binding</keyword>
<organism evidence="7 8">
    <name type="scientific">Sporosarcina gallistercoris</name>
    <dbReference type="NCBI Taxonomy" id="2762245"/>
    <lineage>
        <taxon>Bacteria</taxon>
        <taxon>Bacillati</taxon>
        <taxon>Bacillota</taxon>
        <taxon>Bacilli</taxon>
        <taxon>Bacillales</taxon>
        <taxon>Caryophanaceae</taxon>
        <taxon>Sporosarcina</taxon>
    </lineage>
</organism>